<keyword evidence="4 9" id="KW-0256">Endoplasmic reticulum</keyword>
<keyword evidence="6 9" id="KW-1133">Transmembrane helix</keyword>
<comment type="subcellular location">
    <subcellularLocation>
        <location evidence="9">Endoplasmic reticulum membrane</location>
        <topology evidence="9">Multi-pass membrane protein</topology>
    </subcellularLocation>
    <subcellularLocation>
        <location evidence="9">Golgi apparatus membrane</location>
        <topology evidence="9">Multi-pass membrane protein</topology>
    </subcellularLocation>
</comment>
<keyword evidence="8 9" id="KW-0472">Membrane</keyword>
<evidence type="ECO:0000313" key="12">
    <source>
        <dbReference type="Proteomes" id="UP001281761"/>
    </source>
</evidence>
<keyword evidence="7 9" id="KW-0333">Golgi apparatus</keyword>
<feature type="transmembrane region" description="Helical" evidence="9">
    <location>
        <begin position="244"/>
        <end position="266"/>
    </location>
</feature>
<sequence length="369" mass="40762">MSWNYSGPQPYASNPPQTDPSSSSDFGSGQPAEDPFSEFDSYLGNSQPQYSSTQFGSTPGDMGGYSQPQFNGGYSQQQQQQPEQPSSNAFSSFVSNPFGTMGQAALSGLFSSPSQGSSEAFIRGATNTIGTQQQKVKKYLNSDKFRYYFAVSNGYVFNKLKILTFPFMKKDWVRHRVRVDSSGNSMYYDPTGSSNTSVIYHPPREDVNAPDLYIPVVGLFTYVILVCALYSIHDLYTPLVLTKTTTTIFATLAFDILLTYAVLYLFSNSARLPFMELLCWSGYIFVPLCIGRVFSLVRLSIVGYIVMAYGIACLCYFIFQTAITSMRGDSIVNTEQSKTQNVAAIIIAALKIPVALLILFFTTPRVKAS</sequence>
<accession>A0ABQ9YMM0</accession>
<keyword evidence="3 9" id="KW-0812">Transmembrane</keyword>
<dbReference type="PANTHER" id="PTHR14083">
    <property type="entry name" value="YIP1 INTERACTING FACTOR HOMOLOG YIF1 PROTEIN"/>
    <property type="match status" value="1"/>
</dbReference>
<dbReference type="EMBL" id="JARBJD010000001">
    <property type="protein sequence ID" value="KAK2965002.1"/>
    <property type="molecule type" value="Genomic_DNA"/>
</dbReference>
<dbReference type="PANTHER" id="PTHR14083:SF0">
    <property type="entry name" value="YIP1D-INTERACTING FACTOR 1, ISOFORM C"/>
    <property type="match status" value="1"/>
</dbReference>
<feature type="transmembrane region" description="Helical" evidence="9">
    <location>
        <begin position="342"/>
        <end position="361"/>
    </location>
</feature>
<evidence type="ECO:0000256" key="7">
    <source>
        <dbReference type="ARBA" id="ARBA00023034"/>
    </source>
</evidence>
<dbReference type="Proteomes" id="UP001281761">
    <property type="component" value="Unassembled WGS sequence"/>
</dbReference>
<evidence type="ECO:0000256" key="10">
    <source>
        <dbReference type="SAM" id="MobiDB-lite"/>
    </source>
</evidence>
<organism evidence="11 12">
    <name type="scientific">Blattamonas nauphoetae</name>
    <dbReference type="NCBI Taxonomy" id="2049346"/>
    <lineage>
        <taxon>Eukaryota</taxon>
        <taxon>Metamonada</taxon>
        <taxon>Preaxostyla</taxon>
        <taxon>Oxymonadida</taxon>
        <taxon>Blattamonas</taxon>
    </lineage>
</organism>
<evidence type="ECO:0000256" key="3">
    <source>
        <dbReference type="ARBA" id="ARBA00022692"/>
    </source>
</evidence>
<evidence type="ECO:0000256" key="5">
    <source>
        <dbReference type="ARBA" id="ARBA00022927"/>
    </source>
</evidence>
<evidence type="ECO:0000256" key="8">
    <source>
        <dbReference type="ARBA" id="ARBA00023136"/>
    </source>
</evidence>
<evidence type="ECO:0000256" key="2">
    <source>
        <dbReference type="ARBA" id="ARBA00022448"/>
    </source>
</evidence>
<keyword evidence="2 9" id="KW-0813">Transport</keyword>
<evidence type="ECO:0000256" key="4">
    <source>
        <dbReference type="ARBA" id="ARBA00022824"/>
    </source>
</evidence>
<feature type="transmembrane region" description="Helical" evidence="9">
    <location>
        <begin position="212"/>
        <end position="232"/>
    </location>
</feature>
<protein>
    <recommendedName>
        <fullName evidence="9">Protein YIF1</fullName>
    </recommendedName>
</protein>
<evidence type="ECO:0000313" key="11">
    <source>
        <dbReference type="EMBL" id="KAK2965002.1"/>
    </source>
</evidence>
<feature type="transmembrane region" description="Helical" evidence="9">
    <location>
        <begin position="272"/>
        <end position="294"/>
    </location>
</feature>
<comment type="caution">
    <text evidence="11">The sequence shown here is derived from an EMBL/GenBank/DDBJ whole genome shotgun (WGS) entry which is preliminary data.</text>
</comment>
<feature type="compositionally biased region" description="Polar residues" evidence="10">
    <location>
        <begin position="43"/>
        <end position="57"/>
    </location>
</feature>
<evidence type="ECO:0000256" key="1">
    <source>
        <dbReference type="ARBA" id="ARBA00009727"/>
    </source>
</evidence>
<keyword evidence="12" id="KW-1185">Reference proteome</keyword>
<feature type="region of interest" description="Disordered" evidence="10">
    <location>
        <begin position="1"/>
        <end position="92"/>
    </location>
</feature>
<keyword evidence="5 9" id="KW-0653">Protein transport</keyword>
<name>A0ABQ9YMM0_9EUKA</name>
<evidence type="ECO:0000256" key="9">
    <source>
        <dbReference type="RuleBase" id="RU368073"/>
    </source>
</evidence>
<reference evidence="11 12" key="1">
    <citation type="journal article" date="2022" name="bioRxiv">
        <title>Genomics of Preaxostyla Flagellates Illuminates Evolutionary Transitions and the Path Towards Mitochondrial Loss.</title>
        <authorList>
            <person name="Novak L.V.F."/>
            <person name="Treitli S.C."/>
            <person name="Pyrih J."/>
            <person name="Halakuc P."/>
            <person name="Pipaliya S.V."/>
            <person name="Vacek V."/>
            <person name="Brzon O."/>
            <person name="Soukal P."/>
            <person name="Eme L."/>
            <person name="Dacks J.B."/>
            <person name="Karnkowska A."/>
            <person name="Elias M."/>
            <person name="Hampl V."/>
        </authorList>
    </citation>
    <scope>NUCLEOTIDE SEQUENCE [LARGE SCALE GENOMIC DNA]</scope>
    <source>
        <strain evidence="11">NAU3</strain>
        <tissue evidence="11">Gut</tissue>
    </source>
</reference>
<evidence type="ECO:0000256" key="6">
    <source>
        <dbReference type="ARBA" id="ARBA00022989"/>
    </source>
</evidence>
<dbReference type="InterPro" id="IPR005578">
    <property type="entry name" value="Yif1_fam"/>
</dbReference>
<dbReference type="Pfam" id="PF03878">
    <property type="entry name" value="YIF1"/>
    <property type="match status" value="1"/>
</dbReference>
<feature type="transmembrane region" description="Helical" evidence="9">
    <location>
        <begin position="301"/>
        <end position="322"/>
    </location>
</feature>
<feature type="compositionally biased region" description="Polar residues" evidence="10">
    <location>
        <begin position="1"/>
        <end position="27"/>
    </location>
</feature>
<comment type="function">
    <text evidence="9">Has a role in transport between endoplasmic reticulum and Golgi.</text>
</comment>
<comment type="similarity">
    <text evidence="1 9">Belongs to the YIF1 family.</text>
</comment>
<feature type="compositionally biased region" description="Low complexity" evidence="10">
    <location>
        <begin position="67"/>
        <end position="87"/>
    </location>
</feature>
<proteinExistence type="inferred from homology"/>
<gene>
    <name evidence="11" type="ORF">BLNAU_303</name>
</gene>